<proteinExistence type="predicted"/>
<keyword evidence="2" id="KW-0812">Transmembrane</keyword>
<feature type="region of interest" description="Disordered" evidence="1">
    <location>
        <begin position="279"/>
        <end position="348"/>
    </location>
</feature>
<dbReference type="OrthoDB" id="5340910at2759"/>
<dbReference type="Proteomes" id="UP000193642">
    <property type="component" value="Unassembled WGS sequence"/>
</dbReference>
<feature type="compositionally biased region" description="Gly residues" evidence="1">
    <location>
        <begin position="325"/>
        <end position="348"/>
    </location>
</feature>
<accession>A0A1Y2D569</accession>
<evidence type="ECO:0000256" key="2">
    <source>
        <dbReference type="SAM" id="Phobius"/>
    </source>
</evidence>
<organism evidence="3 4">
    <name type="scientific">Rhizoclosmatium globosum</name>
    <dbReference type="NCBI Taxonomy" id="329046"/>
    <lineage>
        <taxon>Eukaryota</taxon>
        <taxon>Fungi</taxon>
        <taxon>Fungi incertae sedis</taxon>
        <taxon>Chytridiomycota</taxon>
        <taxon>Chytridiomycota incertae sedis</taxon>
        <taxon>Chytridiomycetes</taxon>
        <taxon>Chytridiales</taxon>
        <taxon>Chytriomycetaceae</taxon>
        <taxon>Rhizoclosmatium</taxon>
    </lineage>
</organism>
<sequence>MAAYCLPLTGSTMCPDYATAGLSALIPVQLTTIIKDVATFDGYVQSSTPAGPDFTALMRNPQAYNCTGYDGTNGFRYYITAFCTQFVGQGITDPTTPCNPKGTILPICSKSMSQFVTQFSKVFASKQCQAGQNIVAQSFVNSITDLRTANVFSTDASCTVALSTETQNCGFVTAAEQVVYCTSDVTKDPCCVGVAIPKQTTNVAATTAAGPAPTQAPVITTPAAAQDSGSALTGVTLYVLIGGVSVVVILLAILLALYFCYGKPKKGAQFDGYSMNEKQGLGRGGNAAPARGGYDAGRGGNQGGRGGPAPSGRGNYGNDSVGRSGSQGGRGGSAGGRGNGRGGRGGRN</sequence>
<dbReference type="EMBL" id="MCGO01000001">
    <property type="protein sequence ID" value="ORY53725.1"/>
    <property type="molecule type" value="Genomic_DNA"/>
</dbReference>
<keyword evidence="2" id="KW-0472">Membrane</keyword>
<evidence type="ECO:0000313" key="3">
    <source>
        <dbReference type="EMBL" id="ORY53725.1"/>
    </source>
</evidence>
<dbReference type="AlphaFoldDB" id="A0A1Y2D569"/>
<gene>
    <name evidence="3" type="ORF">BCR33DRAFT_6960</name>
</gene>
<reference evidence="3 4" key="1">
    <citation type="submission" date="2016-07" db="EMBL/GenBank/DDBJ databases">
        <title>Pervasive Adenine N6-methylation of Active Genes in Fungi.</title>
        <authorList>
            <consortium name="DOE Joint Genome Institute"/>
            <person name="Mondo S.J."/>
            <person name="Dannebaum R.O."/>
            <person name="Kuo R.C."/>
            <person name="Labutti K."/>
            <person name="Haridas S."/>
            <person name="Kuo A."/>
            <person name="Salamov A."/>
            <person name="Ahrendt S.R."/>
            <person name="Lipzen A."/>
            <person name="Sullivan W."/>
            <person name="Andreopoulos W.B."/>
            <person name="Clum A."/>
            <person name="Lindquist E."/>
            <person name="Daum C."/>
            <person name="Ramamoorthy G.K."/>
            <person name="Gryganskyi A."/>
            <person name="Culley D."/>
            <person name="Magnuson J.K."/>
            <person name="James T.Y."/>
            <person name="O'Malley M.A."/>
            <person name="Stajich J.E."/>
            <person name="Spatafora J.W."/>
            <person name="Visel A."/>
            <person name="Grigoriev I.V."/>
        </authorList>
    </citation>
    <scope>NUCLEOTIDE SEQUENCE [LARGE SCALE GENOMIC DNA]</scope>
    <source>
        <strain evidence="3 4">JEL800</strain>
    </source>
</reference>
<evidence type="ECO:0000256" key="1">
    <source>
        <dbReference type="SAM" id="MobiDB-lite"/>
    </source>
</evidence>
<feature type="compositionally biased region" description="Gly residues" evidence="1">
    <location>
        <begin position="294"/>
        <end position="309"/>
    </location>
</feature>
<keyword evidence="2" id="KW-1133">Transmembrane helix</keyword>
<name>A0A1Y2D569_9FUNG</name>
<evidence type="ECO:0008006" key="5">
    <source>
        <dbReference type="Google" id="ProtNLM"/>
    </source>
</evidence>
<evidence type="ECO:0000313" key="4">
    <source>
        <dbReference type="Proteomes" id="UP000193642"/>
    </source>
</evidence>
<protein>
    <recommendedName>
        <fullName evidence="5">Mid2 domain-containing protein</fullName>
    </recommendedName>
</protein>
<feature type="transmembrane region" description="Helical" evidence="2">
    <location>
        <begin position="237"/>
        <end position="261"/>
    </location>
</feature>
<comment type="caution">
    <text evidence="3">The sequence shown here is derived from an EMBL/GenBank/DDBJ whole genome shotgun (WGS) entry which is preliminary data.</text>
</comment>
<keyword evidence="4" id="KW-1185">Reference proteome</keyword>